<feature type="region of interest" description="Disordered" evidence="4">
    <location>
        <begin position="1447"/>
        <end position="1569"/>
    </location>
</feature>
<feature type="compositionally biased region" description="Polar residues" evidence="4">
    <location>
        <begin position="145"/>
        <end position="170"/>
    </location>
</feature>
<gene>
    <name evidence="5" type="ORF">TTHERM_00305630</name>
</gene>
<dbReference type="RefSeq" id="XP_001021035.2">
    <property type="nucleotide sequence ID" value="XM_001021035.2"/>
</dbReference>
<dbReference type="PANTHER" id="PTHR21501:SF1">
    <property type="entry name" value="PROTEIN FAM-161"/>
    <property type="match status" value="1"/>
</dbReference>
<feature type="compositionally biased region" description="Basic and acidic residues" evidence="4">
    <location>
        <begin position="1744"/>
        <end position="1761"/>
    </location>
</feature>
<organism evidence="5 6">
    <name type="scientific">Tetrahymena thermophila (strain SB210)</name>
    <dbReference type="NCBI Taxonomy" id="312017"/>
    <lineage>
        <taxon>Eukaryota</taxon>
        <taxon>Sar</taxon>
        <taxon>Alveolata</taxon>
        <taxon>Ciliophora</taxon>
        <taxon>Intramacronucleata</taxon>
        <taxon>Oligohymenophorea</taxon>
        <taxon>Hymenostomatida</taxon>
        <taxon>Tetrahymenina</taxon>
        <taxon>Tetrahymenidae</taxon>
        <taxon>Tetrahymena</taxon>
    </lineage>
</organism>
<protein>
    <submittedName>
        <fullName evidence="5">Uncharacterized protein</fullName>
    </submittedName>
</protein>
<feature type="compositionally biased region" description="Basic and acidic residues" evidence="4">
    <location>
        <begin position="1917"/>
        <end position="1926"/>
    </location>
</feature>
<feature type="compositionally biased region" description="Acidic residues" evidence="4">
    <location>
        <begin position="1365"/>
        <end position="1380"/>
    </location>
</feature>
<feature type="compositionally biased region" description="Basic and acidic residues" evidence="4">
    <location>
        <begin position="1391"/>
        <end position="1404"/>
    </location>
</feature>
<feature type="compositionally biased region" description="Polar residues" evidence="4">
    <location>
        <begin position="1"/>
        <end position="10"/>
    </location>
</feature>
<dbReference type="EMBL" id="GG662608">
    <property type="protein sequence ID" value="EAS00790.2"/>
    <property type="molecule type" value="Genomic_DNA"/>
</dbReference>
<evidence type="ECO:0000256" key="2">
    <source>
        <dbReference type="ARBA" id="ARBA00023054"/>
    </source>
</evidence>
<feature type="compositionally biased region" description="Acidic residues" evidence="4">
    <location>
        <begin position="1262"/>
        <end position="1272"/>
    </location>
</feature>
<feature type="region of interest" description="Disordered" evidence="4">
    <location>
        <begin position="1224"/>
        <end position="1434"/>
    </location>
</feature>
<accession>I7ML02</accession>
<sequence>MSLENSQMQQPADLGSEASFGQENISRDLPHDPNDIQSYLRSLKEKHMVQIERVFQNHHQRLEDSEREISNSMREIQIQQIKRKQQQEEYLQQAEKARQEEDNLRRILSIKPQTVEEIKEKVKLQMQLQQKVSSQQNISFSQNQMHQLSQQASKSPQSNVNRKTPISNKSAGGGKKKGTLWFYENREKAEYEYALRDYLREKEKKKSITPATPKTFQPIIIRPEERKLYDKVKENEDYEIMTPCSDDLSNYAFETGNDIMANFQSIFENSDKQSKKQKKRYRVKDFKDDELFLIAYFFSKIPQHTVEGDDEEGDFVTKEDFEQALMNKREILLLYNIKPEDLHKELLRLSTKKAGYVSLKEAGEFLMRDRQSLSMEHYENIQKLKQDERKETLTVAQSLLTEEQVNILRDIFLDIDTFGECKVSLKQMISKVKTDHRTRDWIEKPIAFIKQVDRTILMEDLFSELEQWMSLGKEAERRQKEYVDWDTIKELFVNYKRKDIPSRDKVFAAQRLLGRYDFGDTIEIPKDFLQVIKSTFENLPKYAQYYVNTNDFIEELINNKQYTFFKTKFVRSKKYIDLEIETVDDVLKRMSQECDIYHTQDEILDFFSRKGRPRYLARRIKQQKHKKILMKKVEKQEVQENQKEESDDSFEIDRSEIREKRKQRKVAKILQGTEEDVQKQLEKNQFMQQKNFGAQFKSEDDDFIITVPQPFRFDSRDKQKQKSIRQRRLEEMLQEKQDIEDYYVSTATAFRANKIPNHIKDRHLWEKIQQKNEQRRQIVKKESKAMTLARENPFTFYYRDLQKVMERKNFQPEYKFTHFKAKHAPWYCRVRLFDRLMEKQREKSRQNVEKRKAELMKGSKLPEGVKSMLQRLKVKDQITEEKRRNRLLEYSFQPPRAKSVPDFATLQKDFEEKLSQKKGEFQPTIPAPFNFQETRKAPKRDYLDKENELVKKTKEASQQVVREKKLKRILTMKVKYQPPSTKKFEALVAKKRFEQEVRQYQKEVTQSREQDKNERRKKFAEFVNSCINNVNYSEYANQLRQQKYQERENRMIEKIQWEQQFDQKMTEMMQNVIRRPLLIEQVSQSAFTSGRAQRLRQILGEGAPIQEESEHYEDEDELIIPNFDQMTQAQLYNYLDPSQVHPQTLEIRKQLYTQYIQKKQMPNINEMDEEDEDQHTYQNNQEEYEHEGEEINPQGQHEDEEERDNEAVNKMNQQYQIQEEYQQYSKDAQHEAGEDDEEDDFHNNQELIEQQKQVQQIQQQQMDDDEDEDYEIDAGGQPGSSDDYEKIYPQYQQQQKLQQQQQQQQQQAQKGSKNASVDIKQQQQSNSFNKVNQSNSSSKAASNQASGIPQQNAGYPQLNNKNQNEDEDEEDFDEDQEQIYDENGQPIPPELLKEYQEQIRRMQEQGDYDEEYDEDDDDDEYDENAQYFDENGKLIPIELVKQIKEERKAQKQLQQQAYAAGSDQQKGKSSPGDTDSKRSSQQPSVSKQQQAQQQPQQARAEEQSAGKPAAAPSQPPQQQQQNNQPSQKDQAKNQNNNQIKLNEQDYDDDEQINEEDLLDQDAQYVDEDGNPLSAEQVAQYLKHQKMQQAMEDDPQDAEYYDEDGNLLTPEEVAEFMRQQKLMAQQDQMGMHDPDDPEEAEYIDEDGNPLTREEVAEILREQKMRGMQHANEEGEHEDFDENHGDSKNDKQREYDDEEFDEDEEEYVDQHGNPIDPEKIKQLKQQEAAAAATANLVQKQTQPQSESKEKPQENKSIPEKDQQKGATKLQNVEKDDEEYGEYDDEDQFEQQFESEEEYINYLVQTELKKQLAAGKKVTEQEIRQMIEEQIMMEQQEHDQMEAMDEEQIEAMDEQLEEIIAQMSPEDLANFVDDNGQTLPKDQIKYILMQQHLQGYDDEDEEEEYQQQMQMRAAQQKGGSQKDAHNSSF</sequence>
<dbReference type="KEGG" id="tet:TTHERM_00305630"/>
<feature type="region of interest" description="Disordered" evidence="4">
    <location>
        <begin position="1892"/>
        <end position="1926"/>
    </location>
</feature>
<dbReference type="InterPro" id="IPR019579">
    <property type="entry name" value="FAM161A/B"/>
</dbReference>
<feature type="coiled-coil region" evidence="3">
    <location>
        <begin position="48"/>
        <end position="107"/>
    </location>
</feature>
<name>I7ML02_TETTS</name>
<feature type="compositionally biased region" description="Acidic residues" evidence="4">
    <location>
        <begin position="1772"/>
        <end position="1791"/>
    </location>
</feature>
<evidence type="ECO:0000256" key="4">
    <source>
        <dbReference type="SAM" id="MobiDB-lite"/>
    </source>
</evidence>
<feature type="region of interest" description="Disordered" evidence="4">
    <location>
        <begin position="1168"/>
        <end position="1207"/>
    </location>
</feature>
<proteinExistence type="inferred from homology"/>
<dbReference type="eggNOG" id="ENOG502RT3Z">
    <property type="taxonomic scope" value="Eukaryota"/>
</dbReference>
<dbReference type="STRING" id="312017.I7ML02"/>
<dbReference type="OrthoDB" id="297644at2759"/>
<dbReference type="InParanoid" id="I7ML02"/>
<evidence type="ECO:0000313" key="6">
    <source>
        <dbReference type="Proteomes" id="UP000009168"/>
    </source>
</evidence>
<dbReference type="InterPro" id="IPR051655">
    <property type="entry name" value="FAM161"/>
</dbReference>
<dbReference type="Pfam" id="PF10595">
    <property type="entry name" value="FAM161A_B"/>
    <property type="match status" value="1"/>
</dbReference>
<feature type="compositionally biased region" description="Low complexity" evidence="4">
    <location>
        <begin position="1903"/>
        <end position="1913"/>
    </location>
</feature>
<dbReference type="PANTHER" id="PTHR21501">
    <property type="entry name" value="PROTEIN FAM-161"/>
    <property type="match status" value="1"/>
</dbReference>
<feature type="region of interest" description="Disordered" evidence="4">
    <location>
        <begin position="137"/>
        <end position="174"/>
    </location>
</feature>
<keyword evidence="2 3" id="KW-0175">Coiled coil</keyword>
<dbReference type="Proteomes" id="UP000009168">
    <property type="component" value="Unassembled WGS sequence"/>
</dbReference>
<feature type="compositionally biased region" description="Polar residues" evidence="4">
    <location>
        <begin position="1462"/>
        <end position="1473"/>
    </location>
</feature>
<feature type="compositionally biased region" description="Acidic residues" evidence="4">
    <location>
        <begin position="1634"/>
        <end position="1646"/>
    </location>
</feature>
<dbReference type="GeneID" id="7829324"/>
<feature type="compositionally biased region" description="Low complexity" evidence="4">
    <location>
        <begin position="1245"/>
        <end position="1261"/>
    </location>
</feature>
<feature type="compositionally biased region" description="Low complexity" evidence="4">
    <location>
        <begin position="1479"/>
        <end position="1498"/>
    </location>
</feature>
<feature type="region of interest" description="Disordered" evidence="4">
    <location>
        <begin position="1623"/>
        <end position="1791"/>
    </location>
</feature>
<dbReference type="GO" id="GO:0044782">
    <property type="term" value="P:cilium organization"/>
    <property type="evidence" value="ECO:0007669"/>
    <property type="project" value="TreeGrafter"/>
</dbReference>
<feature type="compositionally biased region" description="Acidic residues" evidence="4">
    <location>
        <begin position="1406"/>
        <end position="1423"/>
    </location>
</feature>
<feature type="compositionally biased region" description="Low complexity" evidence="4">
    <location>
        <begin position="1505"/>
        <end position="1541"/>
    </location>
</feature>
<feature type="compositionally biased region" description="Polar residues" evidence="4">
    <location>
        <begin position="1733"/>
        <end position="1743"/>
    </location>
</feature>
<feature type="compositionally biased region" description="Basic and acidic residues" evidence="4">
    <location>
        <begin position="1650"/>
        <end position="1663"/>
    </location>
</feature>
<keyword evidence="6" id="KW-1185">Reference proteome</keyword>
<feature type="compositionally biased region" description="Basic and acidic residues" evidence="4">
    <location>
        <begin position="1680"/>
        <end position="1692"/>
    </location>
</feature>
<feature type="compositionally biased region" description="Low complexity" evidence="4">
    <location>
        <begin position="1290"/>
        <end position="1309"/>
    </location>
</feature>
<feature type="compositionally biased region" description="Acidic residues" evidence="4">
    <location>
        <begin position="1693"/>
        <end position="1705"/>
    </location>
</feature>
<evidence type="ECO:0000256" key="1">
    <source>
        <dbReference type="ARBA" id="ARBA00006663"/>
    </source>
</evidence>
<evidence type="ECO:0000256" key="3">
    <source>
        <dbReference type="SAM" id="Coils"/>
    </source>
</evidence>
<evidence type="ECO:0000313" key="5">
    <source>
        <dbReference type="EMBL" id="EAS00790.2"/>
    </source>
</evidence>
<feature type="region of interest" description="Disordered" evidence="4">
    <location>
        <begin position="1"/>
        <end position="35"/>
    </location>
</feature>
<feature type="compositionally biased region" description="Acidic residues" evidence="4">
    <location>
        <begin position="1544"/>
        <end position="1569"/>
    </location>
</feature>
<feature type="compositionally biased region" description="Low complexity" evidence="4">
    <location>
        <begin position="1451"/>
        <end position="1460"/>
    </location>
</feature>
<comment type="similarity">
    <text evidence="1">Belongs to the FAM161 family.</text>
</comment>
<dbReference type="GO" id="GO:0005929">
    <property type="term" value="C:cilium"/>
    <property type="evidence" value="ECO:0007669"/>
    <property type="project" value="TreeGrafter"/>
</dbReference>
<reference evidence="6" key="1">
    <citation type="journal article" date="2006" name="PLoS Biol.">
        <title>Macronuclear genome sequence of the ciliate Tetrahymena thermophila, a model eukaryote.</title>
        <authorList>
            <person name="Eisen J.A."/>
            <person name="Coyne R.S."/>
            <person name="Wu M."/>
            <person name="Wu D."/>
            <person name="Thiagarajan M."/>
            <person name="Wortman J.R."/>
            <person name="Badger J.H."/>
            <person name="Ren Q."/>
            <person name="Amedeo P."/>
            <person name="Jones K.M."/>
            <person name="Tallon L.J."/>
            <person name="Delcher A.L."/>
            <person name="Salzberg S.L."/>
            <person name="Silva J.C."/>
            <person name="Haas B.J."/>
            <person name="Majoros W.H."/>
            <person name="Farzad M."/>
            <person name="Carlton J.M."/>
            <person name="Smith R.K. Jr."/>
            <person name="Garg J."/>
            <person name="Pearlman R.E."/>
            <person name="Karrer K.M."/>
            <person name="Sun L."/>
            <person name="Manning G."/>
            <person name="Elde N.C."/>
            <person name="Turkewitz A.P."/>
            <person name="Asai D.J."/>
            <person name="Wilkes D.E."/>
            <person name="Wang Y."/>
            <person name="Cai H."/>
            <person name="Collins K."/>
            <person name="Stewart B.A."/>
            <person name="Lee S.R."/>
            <person name="Wilamowska K."/>
            <person name="Weinberg Z."/>
            <person name="Ruzzo W.L."/>
            <person name="Wloga D."/>
            <person name="Gaertig J."/>
            <person name="Frankel J."/>
            <person name="Tsao C.-C."/>
            <person name="Gorovsky M.A."/>
            <person name="Keeling P.J."/>
            <person name="Waller R.F."/>
            <person name="Patron N.J."/>
            <person name="Cherry J.M."/>
            <person name="Stover N.A."/>
            <person name="Krieger C.J."/>
            <person name="del Toro C."/>
            <person name="Ryder H.F."/>
            <person name="Williamson S.C."/>
            <person name="Barbeau R.A."/>
            <person name="Hamilton E.P."/>
            <person name="Orias E."/>
        </authorList>
    </citation>
    <scope>NUCLEOTIDE SEQUENCE [LARGE SCALE GENOMIC DNA]</scope>
    <source>
        <strain evidence="6">SB210</strain>
    </source>
</reference>
<feature type="compositionally biased region" description="Acidic residues" evidence="4">
    <location>
        <begin position="1893"/>
        <end position="1902"/>
    </location>
</feature>
<feature type="compositionally biased region" description="Basic and acidic residues" evidence="4">
    <location>
        <begin position="25"/>
        <end position="34"/>
    </location>
</feature>
<feature type="compositionally biased region" description="Low complexity" evidence="4">
    <location>
        <begin position="1320"/>
        <end position="1346"/>
    </location>
</feature>
<dbReference type="GO" id="GO:0005856">
    <property type="term" value="C:cytoskeleton"/>
    <property type="evidence" value="ECO:0007669"/>
    <property type="project" value="UniProtKB-ARBA"/>
</dbReference>